<accession>A0A8X6MPM2</accession>
<dbReference type="AlphaFoldDB" id="A0A8X6MPM2"/>
<protein>
    <submittedName>
        <fullName evidence="1">Uncharacterized protein</fullName>
    </submittedName>
</protein>
<sequence length="101" mass="11627">MPSTYCASFAIAFSPPVRSKSNINSLPGRFLFFLFPPFLTITDTYASILPRNVQTVNRCGLARRAYYFFFARDDFTRQFKADASCHNALLSRIRWRQGQST</sequence>
<evidence type="ECO:0000313" key="2">
    <source>
        <dbReference type="Proteomes" id="UP000887013"/>
    </source>
</evidence>
<reference evidence="1" key="1">
    <citation type="submission" date="2020-08" db="EMBL/GenBank/DDBJ databases">
        <title>Multicomponent nature underlies the extraordinary mechanical properties of spider dragline silk.</title>
        <authorList>
            <person name="Kono N."/>
            <person name="Nakamura H."/>
            <person name="Mori M."/>
            <person name="Yoshida Y."/>
            <person name="Ohtoshi R."/>
            <person name="Malay A.D."/>
            <person name="Moran D.A.P."/>
            <person name="Tomita M."/>
            <person name="Numata K."/>
            <person name="Arakawa K."/>
        </authorList>
    </citation>
    <scope>NUCLEOTIDE SEQUENCE</scope>
</reference>
<proteinExistence type="predicted"/>
<comment type="caution">
    <text evidence="1">The sequence shown here is derived from an EMBL/GenBank/DDBJ whole genome shotgun (WGS) entry which is preliminary data.</text>
</comment>
<dbReference type="Proteomes" id="UP000887013">
    <property type="component" value="Unassembled WGS sequence"/>
</dbReference>
<evidence type="ECO:0000313" key="1">
    <source>
        <dbReference type="EMBL" id="GFS71259.1"/>
    </source>
</evidence>
<name>A0A8X6MPM2_NEPPI</name>
<keyword evidence="2" id="KW-1185">Reference proteome</keyword>
<organism evidence="1 2">
    <name type="scientific">Nephila pilipes</name>
    <name type="common">Giant wood spider</name>
    <name type="synonym">Nephila maculata</name>
    <dbReference type="NCBI Taxonomy" id="299642"/>
    <lineage>
        <taxon>Eukaryota</taxon>
        <taxon>Metazoa</taxon>
        <taxon>Ecdysozoa</taxon>
        <taxon>Arthropoda</taxon>
        <taxon>Chelicerata</taxon>
        <taxon>Arachnida</taxon>
        <taxon>Araneae</taxon>
        <taxon>Araneomorphae</taxon>
        <taxon>Entelegynae</taxon>
        <taxon>Araneoidea</taxon>
        <taxon>Nephilidae</taxon>
        <taxon>Nephila</taxon>
    </lineage>
</organism>
<dbReference type="EMBL" id="BMAW01000875">
    <property type="protein sequence ID" value="GFS71259.1"/>
    <property type="molecule type" value="Genomic_DNA"/>
</dbReference>
<gene>
    <name evidence="1" type="ORF">NPIL_526851</name>
</gene>